<dbReference type="PROSITE" id="PS00061">
    <property type="entry name" value="ADH_SHORT"/>
    <property type="match status" value="1"/>
</dbReference>
<comment type="caution">
    <text evidence="3">The sequence shown here is derived from an EMBL/GenBank/DDBJ whole genome shotgun (WGS) entry which is preliminary data.</text>
</comment>
<dbReference type="Proteomes" id="UP001229244">
    <property type="component" value="Unassembled WGS sequence"/>
</dbReference>
<evidence type="ECO:0000256" key="2">
    <source>
        <dbReference type="ARBA" id="ARBA00023002"/>
    </source>
</evidence>
<dbReference type="CDD" id="cd05233">
    <property type="entry name" value="SDR_c"/>
    <property type="match status" value="1"/>
</dbReference>
<sequence>MSGRDGGRRIAVLGGAGGIGRVLVADLIARGDEAIVLDLPASLERHPLETRTIGIDVHDEASIAAAVKELAEAAPNIDGFVNLVGYNNRIQPLAETATDYFDDIIAVNLRGLFLATKAILPLLSDGAGAVLLASGLGQYIRPGFGSYAASKAGVIALGKTFALETAPRLRVNIVAPGAVDTAFLRGGTGRSDESAEPDIPVDAYAANLPLKRLAQPEDVVGPIRFLLGPDSRYMTGQVLWVNGGAYMP</sequence>
<dbReference type="RefSeq" id="WP_306886762.1">
    <property type="nucleotide sequence ID" value="NZ_JAUSUL010000003.1"/>
</dbReference>
<dbReference type="InterPro" id="IPR002347">
    <property type="entry name" value="SDR_fam"/>
</dbReference>
<dbReference type="Pfam" id="PF13561">
    <property type="entry name" value="adh_short_C2"/>
    <property type="match status" value="1"/>
</dbReference>
<dbReference type="SUPFAM" id="SSF51735">
    <property type="entry name" value="NAD(P)-binding Rossmann-fold domains"/>
    <property type="match status" value="1"/>
</dbReference>
<dbReference type="InterPro" id="IPR036291">
    <property type="entry name" value="NAD(P)-bd_dom_sf"/>
</dbReference>
<dbReference type="AlphaFoldDB" id="A0AAE4AVP9"/>
<dbReference type="EMBL" id="JAUSUL010000003">
    <property type="protein sequence ID" value="MDQ0316889.1"/>
    <property type="molecule type" value="Genomic_DNA"/>
</dbReference>
<reference evidence="3" key="1">
    <citation type="submission" date="2023-07" db="EMBL/GenBank/DDBJ databases">
        <title>Genomic Encyclopedia of Type Strains, Phase IV (KMG-IV): sequencing the most valuable type-strain genomes for metagenomic binning, comparative biology and taxonomic classification.</title>
        <authorList>
            <person name="Goeker M."/>
        </authorList>
    </citation>
    <scope>NUCLEOTIDE SEQUENCE</scope>
    <source>
        <strain evidence="3">DSM 21202</strain>
    </source>
</reference>
<keyword evidence="4" id="KW-1185">Reference proteome</keyword>
<dbReference type="GO" id="GO:0016616">
    <property type="term" value="F:oxidoreductase activity, acting on the CH-OH group of donors, NAD or NADP as acceptor"/>
    <property type="evidence" value="ECO:0007669"/>
    <property type="project" value="TreeGrafter"/>
</dbReference>
<gene>
    <name evidence="3" type="ORF">J2S73_003365</name>
</gene>
<proteinExistence type="inferred from homology"/>
<protein>
    <submittedName>
        <fullName evidence="3">NAD(P)-dependent dehydrogenase (Short-subunit alcohol dehydrogenase family)</fullName>
    </submittedName>
</protein>
<comment type="similarity">
    <text evidence="1">Belongs to the short-chain dehydrogenases/reductases (SDR) family.</text>
</comment>
<evidence type="ECO:0000313" key="3">
    <source>
        <dbReference type="EMBL" id="MDQ0316889.1"/>
    </source>
</evidence>
<name>A0AAE4AVP9_9HYPH</name>
<dbReference type="PRINTS" id="PR00081">
    <property type="entry name" value="GDHRDH"/>
</dbReference>
<evidence type="ECO:0000256" key="1">
    <source>
        <dbReference type="ARBA" id="ARBA00006484"/>
    </source>
</evidence>
<keyword evidence="2" id="KW-0560">Oxidoreductase</keyword>
<dbReference type="PANTHER" id="PTHR42760:SF133">
    <property type="entry name" value="3-OXOACYL-[ACYL-CARRIER-PROTEIN] REDUCTASE"/>
    <property type="match status" value="1"/>
</dbReference>
<organism evidence="3 4">
    <name type="scientific">Amorphus orientalis</name>
    <dbReference type="NCBI Taxonomy" id="649198"/>
    <lineage>
        <taxon>Bacteria</taxon>
        <taxon>Pseudomonadati</taxon>
        <taxon>Pseudomonadota</taxon>
        <taxon>Alphaproteobacteria</taxon>
        <taxon>Hyphomicrobiales</taxon>
        <taxon>Amorphaceae</taxon>
        <taxon>Amorphus</taxon>
    </lineage>
</organism>
<evidence type="ECO:0000313" key="4">
    <source>
        <dbReference type="Proteomes" id="UP001229244"/>
    </source>
</evidence>
<dbReference type="InterPro" id="IPR020904">
    <property type="entry name" value="Sc_DH/Rdtase_CS"/>
</dbReference>
<dbReference type="Gene3D" id="3.40.50.720">
    <property type="entry name" value="NAD(P)-binding Rossmann-like Domain"/>
    <property type="match status" value="1"/>
</dbReference>
<accession>A0AAE4AVP9</accession>
<dbReference type="PANTHER" id="PTHR42760">
    <property type="entry name" value="SHORT-CHAIN DEHYDROGENASES/REDUCTASES FAMILY MEMBER"/>
    <property type="match status" value="1"/>
</dbReference>